<dbReference type="PROSITE" id="PS50172">
    <property type="entry name" value="BRCT"/>
    <property type="match status" value="1"/>
</dbReference>
<dbReference type="STRING" id="1745343.A0A2J6QIN7"/>
<dbReference type="AlphaFoldDB" id="A0A2J6QIN7"/>
<evidence type="ECO:0000313" key="5">
    <source>
        <dbReference type="Proteomes" id="UP000235672"/>
    </source>
</evidence>
<dbReference type="PROSITE" id="PS51977">
    <property type="entry name" value="WGR"/>
    <property type="match status" value="1"/>
</dbReference>
<dbReference type="OrthoDB" id="342264at2759"/>
<proteinExistence type="predicted"/>
<accession>A0A2J6QIN7</accession>
<sequence>MKAIFKGKVMSIAGSIMTTSKNDPQPITYESISRWITAHGGTYEKKVGPETTHLICSIEEYKKRTEQVRKAWDLGKKQCKIVVFDWLEDCLLGPKLRKSLKPEGPYTLDRTIARIKKGFTDHVAYRKKFEEGTRASKALVDNTLNHVYCDPFDNFEYKVTLTRVNIDGKVHLEKYTCYLFESNAGPPHHFMTGCILSRSHRQTTYYREHCHPMPFAEAFFYFKDFFRKKTGIEWDNRLEGIKMPEDYFVYTPPILGRPVGFVCDGYVRPELRVRESIEGDSSEEVQSGEGESGSEREAEVVYDTDSEVEDEDSEGGATTALTITTGSRKEYEERSVISISSEPRDESEHEELGGGLGGSFESSFASSIGDGSGVLGSSSRSDDSSETERTPITTQGSQWSDGVGCAFDGIERARTPQGLIYLSD</sequence>
<dbReference type="Gene3D" id="3.40.50.10190">
    <property type="entry name" value="BRCT domain"/>
    <property type="match status" value="1"/>
</dbReference>
<feature type="compositionally biased region" description="Acidic residues" evidence="1">
    <location>
        <begin position="300"/>
        <end position="314"/>
    </location>
</feature>
<feature type="compositionally biased region" description="Low complexity" evidence="1">
    <location>
        <begin position="359"/>
        <end position="379"/>
    </location>
</feature>
<dbReference type="Pfam" id="PF00533">
    <property type="entry name" value="BRCT"/>
    <property type="match status" value="1"/>
</dbReference>
<gene>
    <name evidence="4" type="ORF">NA56DRAFT_617979</name>
</gene>
<evidence type="ECO:0000256" key="1">
    <source>
        <dbReference type="SAM" id="MobiDB-lite"/>
    </source>
</evidence>
<evidence type="ECO:0000259" key="3">
    <source>
        <dbReference type="PROSITE" id="PS51977"/>
    </source>
</evidence>
<feature type="compositionally biased region" description="Polar residues" evidence="1">
    <location>
        <begin position="390"/>
        <end position="400"/>
    </location>
</feature>
<dbReference type="InterPro" id="IPR001357">
    <property type="entry name" value="BRCT_dom"/>
</dbReference>
<dbReference type="SUPFAM" id="SSF142921">
    <property type="entry name" value="WGR domain-like"/>
    <property type="match status" value="1"/>
</dbReference>
<dbReference type="CDD" id="cd00027">
    <property type="entry name" value="BRCT"/>
    <property type="match status" value="1"/>
</dbReference>
<feature type="domain" description="BRCT" evidence="2">
    <location>
        <begin position="1"/>
        <end position="91"/>
    </location>
</feature>
<dbReference type="Proteomes" id="UP000235672">
    <property type="component" value="Unassembled WGS sequence"/>
</dbReference>
<evidence type="ECO:0000259" key="2">
    <source>
        <dbReference type="PROSITE" id="PS50172"/>
    </source>
</evidence>
<feature type="region of interest" description="Disordered" evidence="1">
    <location>
        <begin position="274"/>
        <end position="403"/>
    </location>
</feature>
<dbReference type="InterPro" id="IPR036420">
    <property type="entry name" value="BRCT_dom_sf"/>
</dbReference>
<feature type="compositionally biased region" description="Low complexity" evidence="1">
    <location>
        <begin position="315"/>
        <end position="326"/>
    </location>
</feature>
<name>A0A2J6QIN7_9HELO</name>
<feature type="compositionally biased region" description="Basic and acidic residues" evidence="1">
    <location>
        <begin position="380"/>
        <end position="389"/>
    </location>
</feature>
<feature type="compositionally biased region" description="Basic and acidic residues" evidence="1">
    <location>
        <begin position="342"/>
        <end position="352"/>
    </location>
</feature>
<dbReference type="EMBL" id="KZ613468">
    <property type="protein sequence ID" value="PMD26138.1"/>
    <property type="molecule type" value="Genomic_DNA"/>
</dbReference>
<feature type="domain" description="WGR" evidence="3">
    <location>
        <begin position="144"/>
        <end position="247"/>
    </location>
</feature>
<dbReference type="InterPro" id="IPR036930">
    <property type="entry name" value="WGR_dom_sf"/>
</dbReference>
<reference evidence="4 5" key="1">
    <citation type="submission" date="2016-05" db="EMBL/GenBank/DDBJ databases">
        <title>A degradative enzymes factory behind the ericoid mycorrhizal symbiosis.</title>
        <authorList>
            <consortium name="DOE Joint Genome Institute"/>
            <person name="Martino E."/>
            <person name="Morin E."/>
            <person name="Grelet G."/>
            <person name="Kuo A."/>
            <person name="Kohler A."/>
            <person name="Daghino S."/>
            <person name="Barry K."/>
            <person name="Choi C."/>
            <person name="Cichocki N."/>
            <person name="Clum A."/>
            <person name="Copeland A."/>
            <person name="Hainaut M."/>
            <person name="Haridas S."/>
            <person name="Labutti K."/>
            <person name="Lindquist E."/>
            <person name="Lipzen A."/>
            <person name="Khouja H.-R."/>
            <person name="Murat C."/>
            <person name="Ohm R."/>
            <person name="Olson A."/>
            <person name="Spatafora J."/>
            <person name="Veneault-Fourrey C."/>
            <person name="Henrissat B."/>
            <person name="Grigoriev I."/>
            <person name="Martin F."/>
            <person name="Perotto S."/>
        </authorList>
    </citation>
    <scope>NUCLEOTIDE SEQUENCE [LARGE SCALE GENOMIC DNA]</scope>
    <source>
        <strain evidence="4 5">UAMH 7357</strain>
    </source>
</reference>
<dbReference type="InterPro" id="IPR008893">
    <property type="entry name" value="WGR_domain"/>
</dbReference>
<dbReference type="SUPFAM" id="SSF52113">
    <property type="entry name" value="BRCT domain"/>
    <property type="match status" value="1"/>
</dbReference>
<keyword evidence="5" id="KW-1185">Reference proteome</keyword>
<organism evidence="4 5">
    <name type="scientific">Hyaloscypha hepaticicola</name>
    <dbReference type="NCBI Taxonomy" id="2082293"/>
    <lineage>
        <taxon>Eukaryota</taxon>
        <taxon>Fungi</taxon>
        <taxon>Dikarya</taxon>
        <taxon>Ascomycota</taxon>
        <taxon>Pezizomycotina</taxon>
        <taxon>Leotiomycetes</taxon>
        <taxon>Helotiales</taxon>
        <taxon>Hyaloscyphaceae</taxon>
        <taxon>Hyaloscypha</taxon>
    </lineage>
</organism>
<evidence type="ECO:0000313" key="4">
    <source>
        <dbReference type="EMBL" id="PMD26138.1"/>
    </source>
</evidence>
<protein>
    <submittedName>
        <fullName evidence="4">Uncharacterized protein</fullName>
    </submittedName>
</protein>